<evidence type="ECO:0000259" key="16">
    <source>
        <dbReference type="PROSITE" id="PS50222"/>
    </source>
</evidence>
<evidence type="ECO:0000256" key="13">
    <source>
        <dbReference type="ARBA" id="ARBA00023128"/>
    </source>
</evidence>
<dbReference type="FunFam" id="1.10.8.870:FF:000001">
    <property type="entry name" value="Glycerol-3-phosphate dehydrogenase"/>
    <property type="match status" value="1"/>
</dbReference>
<dbReference type="Pfam" id="PF01266">
    <property type="entry name" value="DAO"/>
    <property type="match status" value="1"/>
</dbReference>
<feature type="domain" description="EF-hand" evidence="16">
    <location>
        <begin position="608"/>
        <end position="643"/>
    </location>
</feature>
<evidence type="ECO:0000256" key="2">
    <source>
        <dbReference type="ARBA" id="ARBA00003074"/>
    </source>
</evidence>
<dbReference type="GO" id="GO:0004368">
    <property type="term" value="F:glycerol-3-phosphate dehydrogenase (quinone) activity"/>
    <property type="evidence" value="ECO:0007669"/>
    <property type="project" value="UniProtKB-EC"/>
</dbReference>
<keyword evidence="11" id="KW-0809">Transit peptide</keyword>
<evidence type="ECO:0000256" key="14">
    <source>
        <dbReference type="ARBA" id="ARBA00048863"/>
    </source>
</evidence>
<dbReference type="AlphaFoldDB" id="A0A7K9ZVV6"/>
<dbReference type="GO" id="GO:0005739">
    <property type="term" value="C:mitochondrion"/>
    <property type="evidence" value="ECO:0007669"/>
    <property type="project" value="UniProtKB-SubCell"/>
</dbReference>
<sequence length="712" mass="78753">MAFQKAVKGTALIGGGAIATVFGLSQFSDYRNKHGALVQVQAAEGAPARKDHLPTREQQILALQTSGEFDVLVIGGGATGCGCALDAATRGLKTALLERDDFSSGTSSRSTKLIHGGVRYLQKAIMKLDFEQYRMVKEALEERAHLLQSAPHLSAPLPIMLPIYKWWQLPYYWVGIKLYDLVAGSQCLKSSYVLTKSRALELFPMLRKDRLVGAIVYYDGARGARPDAALPTRCAAGTCSRVSVGSVGSVCGVRCRDVLTGKEFDVRAKCVINATGPFTDSVRKMDDQEVPNICQPSAGVHIVMPGYYSPDNMGLLDPATSDGRVIFFLPWEKMTIAGTTDSPTDVTSHPIPTEEDINFILSEVRNYLGADVEVRRGDVLAAWSGIRPLVTNPDSKDTQSLSRNHVVTVSDSGLITIAGGKWTTYRAMARDTIDAAIQEHNLKAGSCKTMGLQLEGAQDWSPTLYIRLVQDYGLESEVAQHLASTYGDKAFEVAKIAQVTGKRWPIVGKRLVSEFPYIEAEVVYGVKEYARTAVDIISRRTRLAFLNVQAAEEALPRIVDIMGKELNWCEQKKKEQLETAKTFLYYEMGYKVKTDQLTDRSEISLVPSDIERYKKRFRMFDKDKKGFITILDVQRVLESISVQMDENTLHEILNEVDLNKNGQVELNEFLQLMSAIQKGRVSGSRLAVLMKSAEENLRRREAIPVDRSGGGL</sequence>
<feature type="non-terminal residue" evidence="17">
    <location>
        <position position="1"/>
    </location>
</feature>
<dbReference type="PROSITE" id="PS00018">
    <property type="entry name" value="EF_HAND_1"/>
    <property type="match status" value="1"/>
</dbReference>
<dbReference type="GO" id="GO:0005509">
    <property type="term" value="F:calcium ion binding"/>
    <property type="evidence" value="ECO:0007669"/>
    <property type="project" value="InterPro"/>
</dbReference>
<dbReference type="InterPro" id="IPR018247">
    <property type="entry name" value="EF_Hand_1_Ca_BS"/>
</dbReference>
<dbReference type="CDD" id="cd00051">
    <property type="entry name" value="EFh"/>
    <property type="match status" value="1"/>
</dbReference>
<keyword evidence="8" id="KW-0677">Repeat</keyword>
<dbReference type="InterPro" id="IPR038299">
    <property type="entry name" value="DAO_C_sf"/>
</dbReference>
<dbReference type="FunFam" id="1.10.238.10:FF:000397">
    <property type="entry name" value="Glycerol-3-phosphate dehydrogenase"/>
    <property type="match status" value="1"/>
</dbReference>
<comment type="similarity">
    <text evidence="5 15">Belongs to the FAD-dependent glycerol-3-phosphate dehydrogenase family.</text>
</comment>
<accession>A0A7K9ZVV6</accession>
<evidence type="ECO:0000256" key="10">
    <source>
        <dbReference type="ARBA" id="ARBA00022837"/>
    </source>
</evidence>
<evidence type="ECO:0000256" key="7">
    <source>
        <dbReference type="ARBA" id="ARBA00022723"/>
    </source>
</evidence>
<evidence type="ECO:0000256" key="1">
    <source>
        <dbReference type="ARBA" id="ARBA00001974"/>
    </source>
</evidence>
<dbReference type="Pfam" id="PF13499">
    <property type="entry name" value="EF-hand_7"/>
    <property type="match status" value="1"/>
</dbReference>
<keyword evidence="18" id="KW-1185">Reference proteome</keyword>
<keyword evidence="6 15" id="KW-0285">Flavoprotein</keyword>
<dbReference type="PROSITE" id="PS50222">
    <property type="entry name" value="EF_HAND_2"/>
    <property type="match status" value="2"/>
</dbReference>
<evidence type="ECO:0000256" key="15">
    <source>
        <dbReference type="RuleBase" id="RU361217"/>
    </source>
</evidence>
<dbReference type="Gene3D" id="3.50.50.60">
    <property type="entry name" value="FAD/NAD(P)-binding domain"/>
    <property type="match status" value="1"/>
</dbReference>
<evidence type="ECO:0000256" key="3">
    <source>
        <dbReference type="ARBA" id="ARBA00004173"/>
    </source>
</evidence>
<comment type="function">
    <text evidence="2">Calcium-responsive mitochondrial glycerol-3-phosphate dehydrogenase which seems to be a key component of the pancreatic beta-cell glucose-sensing device.</text>
</comment>
<dbReference type="PROSITE" id="PS00978">
    <property type="entry name" value="FAD_G3PDH_2"/>
    <property type="match status" value="1"/>
</dbReference>
<comment type="pathway">
    <text evidence="4">Polyol metabolism; glycerol degradation.</text>
</comment>
<comment type="catalytic activity">
    <reaction evidence="14">
        <text>a quinone + sn-glycerol 3-phosphate = dihydroxyacetone phosphate + a quinol</text>
        <dbReference type="Rhea" id="RHEA:18977"/>
        <dbReference type="ChEBI" id="CHEBI:24646"/>
        <dbReference type="ChEBI" id="CHEBI:57597"/>
        <dbReference type="ChEBI" id="CHEBI:57642"/>
        <dbReference type="ChEBI" id="CHEBI:132124"/>
        <dbReference type="EC" id="1.1.5.3"/>
    </reaction>
    <physiologicalReaction direction="left-to-right" evidence="14">
        <dbReference type="Rhea" id="RHEA:18978"/>
    </physiologicalReaction>
</comment>
<dbReference type="InterPro" id="IPR000447">
    <property type="entry name" value="G3P_DH_FAD-dep"/>
</dbReference>
<dbReference type="InterPro" id="IPR036188">
    <property type="entry name" value="FAD/NAD-bd_sf"/>
</dbReference>
<comment type="cofactor">
    <cofactor evidence="1 15">
        <name>FAD</name>
        <dbReference type="ChEBI" id="CHEBI:57692"/>
    </cofactor>
</comment>
<dbReference type="SUPFAM" id="SSF54373">
    <property type="entry name" value="FAD-linked reductases, C-terminal domain"/>
    <property type="match status" value="1"/>
</dbReference>
<evidence type="ECO:0000256" key="6">
    <source>
        <dbReference type="ARBA" id="ARBA00022630"/>
    </source>
</evidence>
<evidence type="ECO:0000313" key="18">
    <source>
        <dbReference type="Proteomes" id="UP000537234"/>
    </source>
</evidence>
<feature type="non-terminal residue" evidence="17">
    <location>
        <position position="712"/>
    </location>
</feature>
<evidence type="ECO:0000256" key="12">
    <source>
        <dbReference type="ARBA" id="ARBA00023002"/>
    </source>
</evidence>
<gene>
    <name evidence="17" type="primary">Gpd2</name>
    <name evidence="17" type="ORF">DICMEG_R02422</name>
</gene>
<dbReference type="InterPro" id="IPR031656">
    <property type="entry name" value="DAO_C"/>
</dbReference>
<dbReference type="FunFam" id="3.30.9.10:FF:000001">
    <property type="entry name" value="Glycerol-3-phosphate dehydrogenase"/>
    <property type="match status" value="1"/>
</dbReference>
<name>A0A7K9ZVV6_9CORV</name>
<dbReference type="PANTHER" id="PTHR11985">
    <property type="entry name" value="GLYCEROL-3-PHOSPHATE DEHYDROGENASE"/>
    <property type="match status" value="1"/>
</dbReference>
<dbReference type="PRINTS" id="PR01001">
    <property type="entry name" value="FADG3PDH"/>
</dbReference>
<comment type="caution">
    <text evidence="17">The sequence shown here is derived from an EMBL/GenBank/DDBJ whole genome shotgun (WGS) entry which is preliminary data.</text>
</comment>
<organism evidence="17 18">
    <name type="scientific">Dicrurus megarhynchus</name>
    <dbReference type="NCBI Taxonomy" id="450177"/>
    <lineage>
        <taxon>Eukaryota</taxon>
        <taxon>Metazoa</taxon>
        <taxon>Chordata</taxon>
        <taxon>Craniata</taxon>
        <taxon>Vertebrata</taxon>
        <taxon>Euteleostomi</taxon>
        <taxon>Archelosauria</taxon>
        <taxon>Archosauria</taxon>
        <taxon>Dinosauria</taxon>
        <taxon>Saurischia</taxon>
        <taxon>Theropoda</taxon>
        <taxon>Coelurosauria</taxon>
        <taxon>Aves</taxon>
        <taxon>Neognathae</taxon>
        <taxon>Neoaves</taxon>
        <taxon>Telluraves</taxon>
        <taxon>Australaves</taxon>
        <taxon>Passeriformes</taxon>
        <taxon>Corvoidea</taxon>
        <taxon>Dicruridae</taxon>
        <taxon>Dicrurus</taxon>
    </lineage>
</organism>
<dbReference type="InterPro" id="IPR002048">
    <property type="entry name" value="EF_hand_dom"/>
</dbReference>
<evidence type="ECO:0000313" key="17">
    <source>
        <dbReference type="EMBL" id="NXJ25574.1"/>
    </source>
</evidence>
<keyword evidence="12 15" id="KW-0560">Oxidoreductase</keyword>
<dbReference type="PANTHER" id="PTHR11985:SF15">
    <property type="entry name" value="GLYCEROL-3-PHOSPHATE DEHYDROGENASE, MITOCHONDRIAL"/>
    <property type="match status" value="1"/>
</dbReference>
<reference evidence="17 18" key="1">
    <citation type="submission" date="2019-09" db="EMBL/GenBank/DDBJ databases">
        <title>Bird 10,000 Genomes (B10K) Project - Family phase.</title>
        <authorList>
            <person name="Zhang G."/>
        </authorList>
    </citation>
    <scope>NUCLEOTIDE SEQUENCE [LARGE SCALE GENOMIC DNA]</scope>
    <source>
        <strain evidence="17">B10K-DU-001-48</strain>
        <tissue evidence="17">Muscle</tissue>
    </source>
</reference>
<evidence type="ECO:0000256" key="9">
    <source>
        <dbReference type="ARBA" id="ARBA00022827"/>
    </source>
</evidence>
<dbReference type="Gene3D" id="1.10.238.10">
    <property type="entry name" value="EF-hand"/>
    <property type="match status" value="1"/>
</dbReference>
<dbReference type="PROSITE" id="PS00977">
    <property type="entry name" value="FAD_G3PDH_1"/>
    <property type="match status" value="1"/>
</dbReference>
<dbReference type="Pfam" id="PF16901">
    <property type="entry name" value="DAO_C"/>
    <property type="match status" value="1"/>
</dbReference>
<evidence type="ECO:0000256" key="11">
    <source>
        <dbReference type="ARBA" id="ARBA00022946"/>
    </source>
</evidence>
<evidence type="ECO:0000256" key="4">
    <source>
        <dbReference type="ARBA" id="ARBA00004745"/>
    </source>
</evidence>
<dbReference type="SMART" id="SM00054">
    <property type="entry name" value="EFh"/>
    <property type="match status" value="2"/>
</dbReference>
<feature type="domain" description="EF-hand" evidence="16">
    <location>
        <begin position="644"/>
        <end position="679"/>
    </location>
</feature>
<dbReference type="EC" id="1.1.5.3" evidence="15"/>
<dbReference type="InterPro" id="IPR011992">
    <property type="entry name" value="EF-hand-dom_pair"/>
</dbReference>
<protein>
    <recommendedName>
        <fullName evidence="15">Glycerol-3-phosphate dehydrogenase</fullName>
        <ecNumber evidence="15">1.1.5.3</ecNumber>
    </recommendedName>
</protein>
<dbReference type="GO" id="GO:0006072">
    <property type="term" value="P:glycerol-3-phosphate metabolic process"/>
    <property type="evidence" value="ECO:0007669"/>
    <property type="project" value="UniProtKB-UniRule"/>
</dbReference>
<dbReference type="Gene3D" id="1.10.8.870">
    <property type="entry name" value="Alpha-glycerophosphate oxidase, cap domain"/>
    <property type="match status" value="1"/>
</dbReference>
<dbReference type="EMBL" id="VXAD01008614">
    <property type="protein sequence ID" value="NXJ25574.1"/>
    <property type="molecule type" value="Genomic_DNA"/>
</dbReference>
<dbReference type="InterPro" id="IPR006076">
    <property type="entry name" value="FAD-dep_OxRdtase"/>
</dbReference>
<comment type="subcellular location">
    <subcellularLocation>
        <location evidence="3">Mitochondrion</location>
    </subcellularLocation>
</comment>
<dbReference type="Proteomes" id="UP000537234">
    <property type="component" value="Unassembled WGS sequence"/>
</dbReference>
<dbReference type="SUPFAM" id="SSF47473">
    <property type="entry name" value="EF-hand"/>
    <property type="match status" value="1"/>
</dbReference>
<keyword evidence="13" id="KW-0496">Mitochondrion</keyword>
<evidence type="ECO:0000256" key="8">
    <source>
        <dbReference type="ARBA" id="ARBA00022737"/>
    </source>
</evidence>
<proteinExistence type="inferred from homology"/>
<keyword evidence="7" id="KW-0479">Metal-binding</keyword>
<dbReference type="Gene3D" id="3.30.9.10">
    <property type="entry name" value="D-Amino Acid Oxidase, subunit A, domain 2"/>
    <property type="match status" value="1"/>
</dbReference>
<evidence type="ECO:0000256" key="5">
    <source>
        <dbReference type="ARBA" id="ARBA00007330"/>
    </source>
</evidence>
<keyword evidence="10" id="KW-0106">Calcium</keyword>
<keyword evidence="9" id="KW-0274">FAD</keyword>
<dbReference type="SUPFAM" id="SSF51905">
    <property type="entry name" value="FAD/NAD(P)-binding domain"/>
    <property type="match status" value="1"/>
</dbReference>